<evidence type="ECO:0000313" key="4">
    <source>
        <dbReference type="EMBL" id="KKK14526.1"/>
    </source>
</evidence>
<feature type="compositionally biased region" description="Polar residues" evidence="2">
    <location>
        <begin position="407"/>
        <end position="424"/>
    </location>
</feature>
<feature type="compositionally biased region" description="Polar residues" evidence="2">
    <location>
        <begin position="633"/>
        <end position="647"/>
    </location>
</feature>
<dbReference type="PANTHER" id="PTHR13056:SF0">
    <property type="entry name" value="VACUOLAR FUSION PROTEIN CCZ1 HOMOLOG-RELATED"/>
    <property type="match status" value="1"/>
</dbReference>
<feature type="compositionally biased region" description="Low complexity" evidence="2">
    <location>
        <begin position="819"/>
        <end position="830"/>
    </location>
</feature>
<feature type="region of interest" description="Disordered" evidence="2">
    <location>
        <begin position="51"/>
        <end position="73"/>
    </location>
</feature>
<feature type="region of interest" description="Disordered" evidence="2">
    <location>
        <begin position="273"/>
        <end position="296"/>
    </location>
</feature>
<feature type="compositionally biased region" description="Gly residues" evidence="2">
    <location>
        <begin position="831"/>
        <end position="849"/>
    </location>
</feature>
<feature type="compositionally biased region" description="Polar residues" evidence="2">
    <location>
        <begin position="133"/>
        <end position="154"/>
    </location>
</feature>
<dbReference type="OrthoDB" id="240546at2759"/>
<feature type="compositionally biased region" description="Basic and acidic residues" evidence="2">
    <location>
        <begin position="55"/>
        <end position="73"/>
    </location>
</feature>
<dbReference type="PANTHER" id="PTHR13056">
    <property type="entry name" value="VACUOLAR FUSION PROTEIN CCZ1 HOMOLOG-RELATED"/>
    <property type="match status" value="1"/>
</dbReference>
<dbReference type="VEuPathDB" id="FungiDB:P175DRAFT_0293896"/>
<evidence type="ECO:0000259" key="3">
    <source>
        <dbReference type="Pfam" id="PF19031"/>
    </source>
</evidence>
<comment type="caution">
    <text evidence="4">The sequence shown here is derived from an EMBL/GenBank/DDBJ whole genome shotgun (WGS) entry which is preliminary data.</text>
</comment>
<feature type="compositionally biased region" description="Basic residues" evidence="2">
    <location>
        <begin position="345"/>
        <end position="356"/>
    </location>
</feature>
<feature type="region of interest" description="Disordered" evidence="2">
    <location>
        <begin position="130"/>
        <end position="155"/>
    </location>
</feature>
<evidence type="ECO:0000313" key="5">
    <source>
        <dbReference type="Proteomes" id="UP000034947"/>
    </source>
</evidence>
<keyword evidence="5" id="KW-1185">Reference proteome</keyword>
<reference evidence="4 5" key="1">
    <citation type="submission" date="2015-02" db="EMBL/GenBank/DDBJ databases">
        <title>Draft Genome Sequences of Two Closely-Related Aflatoxigenic Aspergillus Species Obtained from the Cote d'Ivoire.</title>
        <authorList>
            <person name="Moore G.G."/>
            <person name="Beltz S.B."/>
            <person name="Mack B.M."/>
        </authorList>
    </citation>
    <scope>NUCLEOTIDE SEQUENCE [LARGE SCALE GENOMIC DNA]</scope>
    <source>
        <strain evidence="4 5">SRRC1432</strain>
    </source>
</reference>
<name>A0A0F8UUN4_9EURO</name>
<evidence type="ECO:0000256" key="2">
    <source>
        <dbReference type="SAM" id="MobiDB-lite"/>
    </source>
</evidence>
<dbReference type="GO" id="GO:0035658">
    <property type="term" value="C:Mon1-Ccz1 complex"/>
    <property type="evidence" value="ECO:0007669"/>
    <property type="project" value="InterPro"/>
</dbReference>
<feature type="region of interest" description="Disordered" evidence="2">
    <location>
        <begin position="760"/>
        <end position="803"/>
    </location>
</feature>
<organism evidence="4 5">
    <name type="scientific">Aspergillus ochraceoroseus</name>
    <dbReference type="NCBI Taxonomy" id="138278"/>
    <lineage>
        <taxon>Eukaryota</taxon>
        <taxon>Fungi</taxon>
        <taxon>Dikarya</taxon>
        <taxon>Ascomycota</taxon>
        <taxon>Pezizomycotina</taxon>
        <taxon>Eurotiomycetes</taxon>
        <taxon>Eurotiomycetidae</taxon>
        <taxon>Eurotiales</taxon>
        <taxon>Aspergillaceae</taxon>
        <taxon>Aspergillus</taxon>
        <taxon>Aspergillus subgen. Nidulantes</taxon>
    </lineage>
</organism>
<comment type="similarity">
    <text evidence="1">Belongs to the CCZ1 family.</text>
</comment>
<proteinExistence type="inferred from homology"/>
<feature type="region of interest" description="Disordered" evidence="2">
    <location>
        <begin position="447"/>
        <end position="506"/>
    </location>
</feature>
<feature type="region of interest" description="Disordered" evidence="2">
    <location>
        <begin position="816"/>
        <end position="877"/>
    </location>
</feature>
<dbReference type="EMBL" id="JYKN01002972">
    <property type="protein sequence ID" value="KKK14526.1"/>
    <property type="molecule type" value="Genomic_DNA"/>
</dbReference>
<feature type="region of interest" description="Disordered" evidence="2">
    <location>
        <begin position="546"/>
        <end position="580"/>
    </location>
</feature>
<feature type="region of interest" description="Disordered" evidence="2">
    <location>
        <begin position="629"/>
        <end position="671"/>
    </location>
</feature>
<feature type="domain" description="CCZ1/INTU/HSP4 first Longin" evidence="3">
    <location>
        <begin position="24"/>
        <end position="126"/>
    </location>
</feature>
<dbReference type="AlphaFoldDB" id="A0A0F8UUN4"/>
<dbReference type="InterPro" id="IPR013176">
    <property type="entry name" value="Ccz1"/>
</dbReference>
<gene>
    <name evidence="4" type="ORF">AOCH_004730</name>
</gene>
<dbReference type="InterPro" id="IPR043987">
    <property type="entry name" value="CCZ1/INTU/HSP4_longin_1"/>
</dbReference>
<feature type="region of interest" description="Disordered" evidence="2">
    <location>
        <begin position="340"/>
        <end position="428"/>
    </location>
</feature>
<accession>A0A0F8UUN4</accession>
<sequence>MSLSRVNDAMPESGFSSVVPAQLSFLAIYNPLLGPTDETIHEQVVFYTSRAGRSRRQDSTAGTDDKNSSDDKNARLRQIGLAQGMVSFARNFSEGKAVDYVETDKSQIVLHELEKDWWILASVDLTRLPADPQNGSASQRDTPETPSFSYSSRELSPPQLLIQQLRRAHTIFLLHHAASLDSLYDNVGRSAFCMLLETFWLKFAWSWEVLLSGSPAVDMYNGVKLSAGGELGIGVGEEEWGSGEREVLEDFVYRTNGLVDLVVSRFGDPRPIIGGSGTTTKSESSQNSEYQWLGSDSYPRPSDGVIFSGVGALTRQSLVRVSQWMEWIYRYGVDAYGVWEDPTSPRRRARRKRQRGRLSEKNTNSQRTPTDGSQNDISDRPFSPGIPKPLVRGTPQPPPPLKGSEAITGSPTSGQSSPAPSDTGNDWRGVGAETFVKYLTLGYGSAWSFSSGSSTPTPRIEALKQEDRPSQTSSPARPPTKPLDTSEQRRTSKPTDSPRYQSPGKFIIGLQTDVSASDTIYEETDPTNPGSPSEKILKRILHVHTTNPQHQHTTGKSTTRTIHNSRSPTTKSNTPSRLRRTPCHSICENRKLTSHQHQPFIYTFLFDSTTSSLDSPALYHSIHHQLGPLQKPLSHSTSPANAATRISQAPEPTPAALSQRRSPSKQPAHEPVYDLVYDPSNLSIRSSIPNIPDLGTLHPHPLEARTAAAPLSRVESINIHHRLLTTYLETRSRPLELERTCKTSRGWWIVWVRISAAPHEPEEENPNNNNNNNSSPLPGTSTAGPSATAYPKSPPFSAPDPDNRQEEAFLIRRASDHVSSGSGHGRNISSSGGGGGGGSSGGGGGGGGSTNTSRFFRDLGGASSPGLHAARTDLGPGKLVEGLGLDARRYIESLLSLNR</sequence>
<feature type="compositionally biased region" description="Polar residues" evidence="2">
    <location>
        <begin position="546"/>
        <end position="576"/>
    </location>
</feature>
<dbReference type="Proteomes" id="UP000034947">
    <property type="component" value="Unassembled WGS sequence"/>
</dbReference>
<evidence type="ECO:0000256" key="1">
    <source>
        <dbReference type="ARBA" id="ARBA00005352"/>
    </source>
</evidence>
<feature type="compositionally biased region" description="Polar residues" evidence="2">
    <location>
        <begin position="361"/>
        <end position="376"/>
    </location>
</feature>
<protein>
    <recommendedName>
        <fullName evidence="3">CCZ1/INTU/HSP4 first Longin domain-containing protein</fullName>
    </recommendedName>
</protein>
<dbReference type="GO" id="GO:0016192">
    <property type="term" value="P:vesicle-mediated transport"/>
    <property type="evidence" value="ECO:0007669"/>
    <property type="project" value="InterPro"/>
</dbReference>
<dbReference type="Pfam" id="PF19031">
    <property type="entry name" value="Intu_longin_1"/>
    <property type="match status" value="1"/>
</dbReference>
<feature type="compositionally biased region" description="Polar residues" evidence="2">
    <location>
        <begin position="774"/>
        <end position="785"/>
    </location>
</feature>